<keyword evidence="1" id="KW-0812">Transmembrane</keyword>
<sequence length="119" mass="13205">MIEMKNALLVDLDLIAQLRLGGHLFDRLLEVLVDLRFDGLVLQQFRLEFSFNSFILCSPKKSSVPALVVASFLDGVGECSQGLALFAQIHSLLLVLLLLHLLFSEVGFVHPLDVLDALM</sequence>
<keyword evidence="1" id="KW-1133">Transmembrane helix</keyword>
<gene>
    <name evidence="2" type="ORF">SINC0208_LOCUS10908</name>
</gene>
<name>A0A7S3IR18_9SPIT</name>
<reference evidence="2" key="1">
    <citation type="submission" date="2021-01" db="EMBL/GenBank/DDBJ databases">
        <authorList>
            <person name="Corre E."/>
            <person name="Pelletier E."/>
            <person name="Niang G."/>
            <person name="Scheremetjew M."/>
            <person name="Finn R."/>
            <person name="Kale V."/>
            <person name="Holt S."/>
            <person name="Cochrane G."/>
            <person name="Meng A."/>
            <person name="Brown T."/>
            <person name="Cohen L."/>
        </authorList>
    </citation>
    <scope>NUCLEOTIDE SEQUENCE</scope>
    <source>
        <strain evidence="2">S3</strain>
    </source>
</reference>
<dbReference type="AlphaFoldDB" id="A0A7S3IR18"/>
<evidence type="ECO:0000313" key="2">
    <source>
        <dbReference type="EMBL" id="CAE0330276.1"/>
    </source>
</evidence>
<evidence type="ECO:0000256" key="1">
    <source>
        <dbReference type="SAM" id="Phobius"/>
    </source>
</evidence>
<accession>A0A7S3IR18</accession>
<organism evidence="2">
    <name type="scientific">Strombidium inclinatum</name>
    <dbReference type="NCBI Taxonomy" id="197538"/>
    <lineage>
        <taxon>Eukaryota</taxon>
        <taxon>Sar</taxon>
        <taxon>Alveolata</taxon>
        <taxon>Ciliophora</taxon>
        <taxon>Intramacronucleata</taxon>
        <taxon>Spirotrichea</taxon>
        <taxon>Oligotrichia</taxon>
        <taxon>Strombidiidae</taxon>
        <taxon>Strombidium</taxon>
    </lineage>
</organism>
<proteinExistence type="predicted"/>
<dbReference type="EMBL" id="HBIH01027297">
    <property type="protein sequence ID" value="CAE0330276.1"/>
    <property type="molecule type" value="Transcribed_RNA"/>
</dbReference>
<feature type="transmembrane region" description="Helical" evidence="1">
    <location>
        <begin position="83"/>
        <end position="103"/>
    </location>
</feature>
<keyword evidence="1" id="KW-0472">Membrane</keyword>
<protein>
    <submittedName>
        <fullName evidence="2">Uncharacterized protein</fullName>
    </submittedName>
</protein>